<accession>A0ABT9INU1</accession>
<dbReference type="RefSeq" id="WP_305996287.1">
    <property type="nucleotide sequence ID" value="NZ_JAVALS010000004.1"/>
</dbReference>
<keyword evidence="2" id="KW-1185">Reference proteome</keyword>
<dbReference type="EMBL" id="JAVALS010000004">
    <property type="protein sequence ID" value="MDP5227241.1"/>
    <property type="molecule type" value="Genomic_DNA"/>
</dbReference>
<comment type="caution">
    <text evidence="1">The sequence shown here is derived from an EMBL/GenBank/DDBJ whole genome shotgun (WGS) entry which is preliminary data.</text>
</comment>
<name>A0ABT9INU1_9MICC</name>
<gene>
    <name evidence="1" type="ORF">Q9R02_08770</name>
</gene>
<dbReference type="Proteomes" id="UP001232725">
    <property type="component" value="Unassembled WGS sequence"/>
</dbReference>
<organism evidence="1 2">
    <name type="scientific">Arthrobacter horti</name>
    <dbReference type="NCBI Taxonomy" id="3068273"/>
    <lineage>
        <taxon>Bacteria</taxon>
        <taxon>Bacillati</taxon>
        <taxon>Actinomycetota</taxon>
        <taxon>Actinomycetes</taxon>
        <taxon>Micrococcales</taxon>
        <taxon>Micrococcaceae</taxon>
        <taxon>Arthrobacter</taxon>
    </lineage>
</organism>
<proteinExistence type="predicted"/>
<evidence type="ECO:0000313" key="2">
    <source>
        <dbReference type="Proteomes" id="UP001232725"/>
    </source>
</evidence>
<evidence type="ECO:0000313" key="1">
    <source>
        <dbReference type="EMBL" id="MDP5227241.1"/>
    </source>
</evidence>
<reference evidence="1 2" key="1">
    <citation type="submission" date="2023-08" db="EMBL/GenBank/DDBJ databases">
        <title>Arthrobacter horti sp. nov., isolated from forest soil.</title>
        <authorList>
            <person name="Park M."/>
        </authorList>
    </citation>
    <scope>NUCLEOTIDE SEQUENCE [LARGE SCALE GENOMIC DNA]</scope>
    <source>
        <strain evidence="1 2">YJM1</strain>
    </source>
</reference>
<protein>
    <submittedName>
        <fullName evidence="1">Uncharacterized protein</fullName>
    </submittedName>
</protein>
<sequence length="265" mass="29011">MLDAVGAPYLYLLESARASSAVPGKGEKTLVLPLHGTALLKVDGDHRAYARQVREKEGPAAVSLHIDDLDNREIVDAWAEEGHEIVSAGDRRDPQFIGRILWMMSSAPRVVSNRLSTAILYASATGADVALYGPDFKLGRNAHADPGRVMRDHWPEFYDPSTSQSVLRKLADAELGKDDMRSPEDLKRLLGWDGSTAGPFFEYWLSGPVTKAQMVLGLKELPEGAHATEAGLSPWHWIRSPFKHLPSALPKLPPLAAAEPIRPGR</sequence>